<dbReference type="AlphaFoldDB" id="A0A9N9R4D2"/>
<keyword evidence="7" id="KW-0472">Membrane</keyword>
<keyword evidence="5" id="KW-0653">Protein transport</keyword>
<dbReference type="PANTHER" id="PTHR12961:SF0">
    <property type="entry name" value="CONSERVED OLIGOMERIC GOLGI COMPLEX SUBUNIT 2"/>
    <property type="match status" value="1"/>
</dbReference>
<dbReference type="PANTHER" id="PTHR12961">
    <property type="entry name" value="CONSERVED OLIGOMERIC GOLGI COMPLEX COMPONENT 2"/>
    <property type="match status" value="1"/>
</dbReference>
<feature type="domain" description="Conserved oligomeric Golgi complex subunit 2 N-terminal" evidence="10">
    <location>
        <begin position="17"/>
        <end position="90"/>
    </location>
</feature>
<dbReference type="OrthoDB" id="332281at2759"/>
<evidence type="ECO:0000256" key="9">
    <source>
        <dbReference type="SAM" id="Coils"/>
    </source>
</evidence>
<proteinExistence type="inferred from homology"/>
<gene>
    <name evidence="12" type="ORF">DIATSA_LOCUS6862</name>
</gene>
<evidence type="ECO:0000313" key="13">
    <source>
        <dbReference type="Proteomes" id="UP001153714"/>
    </source>
</evidence>
<evidence type="ECO:0000256" key="5">
    <source>
        <dbReference type="ARBA" id="ARBA00022927"/>
    </source>
</evidence>
<dbReference type="GO" id="GO:0007030">
    <property type="term" value="P:Golgi organization"/>
    <property type="evidence" value="ECO:0007669"/>
    <property type="project" value="InterPro"/>
</dbReference>
<evidence type="ECO:0000313" key="12">
    <source>
        <dbReference type="EMBL" id="CAG9789101.1"/>
    </source>
</evidence>
<reference evidence="12" key="2">
    <citation type="submission" date="2022-10" db="EMBL/GenBank/DDBJ databases">
        <authorList>
            <consortium name="ENA_rothamsted_submissions"/>
            <consortium name="culmorum"/>
            <person name="King R."/>
        </authorList>
    </citation>
    <scope>NUCLEOTIDE SEQUENCE</scope>
</reference>
<dbReference type="EMBL" id="OU893333">
    <property type="protein sequence ID" value="CAG9789101.1"/>
    <property type="molecule type" value="Genomic_DNA"/>
</dbReference>
<name>A0A9N9R4D2_9NEOP</name>
<dbReference type="Pfam" id="PF06148">
    <property type="entry name" value="COG2_N"/>
    <property type="match status" value="1"/>
</dbReference>
<dbReference type="Pfam" id="PF12022">
    <property type="entry name" value="COG2_C"/>
    <property type="match status" value="1"/>
</dbReference>
<evidence type="ECO:0000259" key="11">
    <source>
        <dbReference type="Pfam" id="PF12022"/>
    </source>
</evidence>
<keyword evidence="9" id="KW-0175">Coiled coil</keyword>
<evidence type="ECO:0000256" key="3">
    <source>
        <dbReference type="ARBA" id="ARBA00020977"/>
    </source>
</evidence>
<feature type="domain" description="COG complex component COG2 C-terminal" evidence="11">
    <location>
        <begin position="368"/>
        <end position="655"/>
    </location>
</feature>
<dbReference type="InterPro" id="IPR024602">
    <property type="entry name" value="COG_su2_N"/>
</dbReference>
<comment type="similarity">
    <text evidence="2">Belongs to the COG2 family.</text>
</comment>
<comment type="subcellular location">
    <subcellularLocation>
        <location evidence="1">Golgi apparatus membrane</location>
        <topology evidence="1">Peripheral membrane protein</topology>
    </subcellularLocation>
</comment>
<feature type="coiled-coil region" evidence="9">
    <location>
        <begin position="614"/>
        <end position="641"/>
    </location>
</feature>
<dbReference type="GO" id="GO:0017119">
    <property type="term" value="C:Golgi transport complex"/>
    <property type="evidence" value="ECO:0007669"/>
    <property type="project" value="TreeGrafter"/>
</dbReference>
<evidence type="ECO:0000259" key="10">
    <source>
        <dbReference type="Pfam" id="PF06148"/>
    </source>
</evidence>
<reference evidence="12" key="1">
    <citation type="submission" date="2021-12" db="EMBL/GenBank/DDBJ databases">
        <authorList>
            <person name="King R."/>
        </authorList>
    </citation>
    <scope>NUCLEOTIDE SEQUENCE</scope>
</reference>
<evidence type="ECO:0000256" key="2">
    <source>
        <dbReference type="ARBA" id="ARBA00007603"/>
    </source>
</evidence>
<evidence type="ECO:0000256" key="6">
    <source>
        <dbReference type="ARBA" id="ARBA00023034"/>
    </source>
</evidence>
<protein>
    <recommendedName>
        <fullName evidence="3">Conserved oligomeric Golgi complex subunit 2</fullName>
    </recommendedName>
    <alternativeName>
        <fullName evidence="8">Component of oligomeric Golgi complex 2</fullName>
    </alternativeName>
</protein>
<dbReference type="InterPro" id="IPR024603">
    <property type="entry name" value="COG_complex_COG2_C"/>
</dbReference>
<evidence type="ECO:0000256" key="8">
    <source>
        <dbReference type="ARBA" id="ARBA00031344"/>
    </source>
</evidence>
<evidence type="ECO:0000256" key="1">
    <source>
        <dbReference type="ARBA" id="ARBA00004395"/>
    </source>
</evidence>
<dbReference type="GO" id="GO:0015031">
    <property type="term" value="P:protein transport"/>
    <property type="evidence" value="ECO:0007669"/>
    <property type="project" value="UniProtKB-KW"/>
</dbReference>
<keyword evidence="6" id="KW-0333">Golgi apparatus</keyword>
<organism evidence="12 13">
    <name type="scientific">Diatraea saccharalis</name>
    <name type="common">sugarcane borer</name>
    <dbReference type="NCBI Taxonomy" id="40085"/>
    <lineage>
        <taxon>Eukaryota</taxon>
        <taxon>Metazoa</taxon>
        <taxon>Ecdysozoa</taxon>
        <taxon>Arthropoda</taxon>
        <taxon>Hexapoda</taxon>
        <taxon>Insecta</taxon>
        <taxon>Pterygota</taxon>
        <taxon>Neoptera</taxon>
        <taxon>Endopterygota</taxon>
        <taxon>Lepidoptera</taxon>
        <taxon>Glossata</taxon>
        <taxon>Ditrysia</taxon>
        <taxon>Pyraloidea</taxon>
        <taxon>Crambidae</taxon>
        <taxon>Crambinae</taxon>
        <taxon>Diatraea</taxon>
    </lineage>
</organism>
<evidence type="ECO:0000256" key="7">
    <source>
        <dbReference type="ARBA" id="ARBA00023136"/>
    </source>
</evidence>
<keyword evidence="4" id="KW-0813">Transport</keyword>
<dbReference type="GO" id="GO:0000139">
    <property type="term" value="C:Golgi membrane"/>
    <property type="evidence" value="ECO:0007669"/>
    <property type="project" value="UniProtKB-SubCell"/>
</dbReference>
<sequence length="692" mass="80516">MENDNLEFTLPPAPRGLCFDRNDFVKTNFSIDNFLADHQNVASLETMRDDLGVYLKVLRLAMIELINKDYANFVNLCATLIGFDKAIVKIKVPLGQLNEEVLNVKQSLDDAMKELSMWLSQRHALQKKKQLLKYYSQTINCMKTLESILNNISEKRKQEQIVLADRAAMQYNQLKYSAMKCENLIKSEQKFKNNKFGEKLIEVLNDLLFQFWNENDEANLLKVLMSLAVLDRVTETEWLMRKQAVAPLLQDIINESTLQKSKDGLLGIYAKVLSLLDTKLKLFLIVTQHSKLTFLINKYNFLVNCFWCEVESRIEVNLASIFAPGNPQIFYQRYSESLQFVKKLEEWCSTKKTVKLLRNTSEFKSFQRRWNLPVYFQIRFQEIAGGFETMLQNCPTIENGEGFILKETHSCWKSLLECWTDGIYIEALAHKFWKLSLQLLSRYATWATTICTQKTINPAVDSSLLNKVLIDSIINIYIDIQILLQRLPQFLLIVKPKISIKNDNLLRQSLSSSEKLLEGTKDKIRECIVKELFDHFNLQLRQVSDIPRLYRKTNRSIPTKPCTYIEIVSKTLYEFHNDAKKRLDNAFLVELYEALFNIMTISYFKYVEDVLTSVQKTEESLRRLKQIREKTQQQINEASGVTDGDKIRLQLNVDVASYAKMAENLHVNVNSVHKYTELYSMVTEAVKNIVIK</sequence>
<dbReference type="Proteomes" id="UP001153714">
    <property type="component" value="Chromosome 2"/>
</dbReference>
<dbReference type="InterPro" id="IPR009316">
    <property type="entry name" value="COG2"/>
</dbReference>
<keyword evidence="13" id="KW-1185">Reference proteome</keyword>
<accession>A0A9N9R4D2</accession>
<evidence type="ECO:0000256" key="4">
    <source>
        <dbReference type="ARBA" id="ARBA00022448"/>
    </source>
</evidence>
<dbReference type="GO" id="GO:0006891">
    <property type="term" value="P:intra-Golgi vesicle-mediated transport"/>
    <property type="evidence" value="ECO:0007669"/>
    <property type="project" value="TreeGrafter"/>
</dbReference>